<reference evidence="4 5" key="1">
    <citation type="submission" date="2019-08" db="EMBL/GenBank/DDBJ databases">
        <title>Genomes of Subsaximicrobium wynnwilliamsii strains.</title>
        <authorList>
            <person name="Bowman J.P."/>
        </authorList>
    </citation>
    <scope>NUCLEOTIDE SEQUENCE [LARGE SCALE GENOMIC DNA]</scope>
    <source>
        <strain evidence="4 5">2-80-2</strain>
    </source>
</reference>
<gene>
    <name evidence="4" type="ORF">ESY86_14480</name>
</gene>
<sequence>MRNPKETHNIADQSNDKVRKSQKHDANLQKNSALYFQVGLILCLLATYGLFELKFEKSTYNPDYVLSALPNDTMVDAVNIIPEESIATKKKDIISEPIVEDPNLKIVDNATPIIDENEFLYESQPNSDPVDPNSLGKIEKPNDINSDELFDMHDVEIVPIYPGCEKMMTNETRVKCMSEKLTRLIQNKFDTGLALELGLTGTQRINVQFKIDKQGRITDVLTRAPHPELEKEAKRLTAKIPTMEPGLQRHKPVSVLYNLPIVFRVQN</sequence>
<dbReference type="AlphaFoldDB" id="A0A5C6ZEU2"/>
<feature type="region of interest" description="Disordered" evidence="1">
    <location>
        <begin position="1"/>
        <end position="24"/>
    </location>
</feature>
<dbReference type="SUPFAM" id="SSF74653">
    <property type="entry name" value="TolA/TonB C-terminal domain"/>
    <property type="match status" value="1"/>
</dbReference>
<keyword evidence="5" id="KW-1185">Reference proteome</keyword>
<dbReference type="Gene3D" id="3.30.1150.10">
    <property type="match status" value="1"/>
</dbReference>
<evidence type="ECO:0000313" key="4">
    <source>
        <dbReference type="EMBL" id="TXD88089.1"/>
    </source>
</evidence>
<evidence type="ECO:0000259" key="3">
    <source>
        <dbReference type="Pfam" id="PF03544"/>
    </source>
</evidence>
<evidence type="ECO:0000256" key="1">
    <source>
        <dbReference type="SAM" id="MobiDB-lite"/>
    </source>
</evidence>
<name>A0A5C6ZEU2_9FLAO</name>
<dbReference type="Proteomes" id="UP000321578">
    <property type="component" value="Unassembled WGS sequence"/>
</dbReference>
<evidence type="ECO:0000256" key="2">
    <source>
        <dbReference type="SAM" id="Phobius"/>
    </source>
</evidence>
<keyword evidence="2" id="KW-0472">Membrane</keyword>
<dbReference type="EMBL" id="VORO01000017">
    <property type="protein sequence ID" value="TXD88089.1"/>
    <property type="molecule type" value="Genomic_DNA"/>
</dbReference>
<organism evidence="4 5">
    <name type="scientific">Subsaximicrobium wynnwilliamsii</name>
    <dbReference type="NCBI Taxonomy" id="291179"/>
    <lineage>
        <taxon>Bacteria</taxon>
        <taxon>Pseudomonadati</taxon>
        <taxon>Bacteroidota</taxon>
        <taxon>Flavobacteriia</taxon>
        <taxon>Flavobacteriales</taxon>
        <taxon>Flavobacteriaceae</taxon>
        <taxon>Subsaximicrobium</taxon>
    </lineage>
</organism>
<protein>
    <submittedName>
        <fullName evidence="4">Energy transducer TonB</fullName>
    </submittedName>
</protein>
<dbReference type="InterPro" id="IPR037682">
    <property type="entry name" value="TonB_C"/>
</dbReference>
<keyword evidence="2" id="KW-1133">Transmembrane helix</keyword>
<accession>A0A5C6ZEU2</accession>
<proteinExistence type="predicted"/>
<comment type="caution">
    <text evidence="4">The sequence shown here is derived from an EMBL/GenBank/DDBJ whole genome shotgun (WGS) entry which is preliminary data.</text>
</comment>
<dbReference type="Pfam" id="PF03544">
    <property type="entry name" value="TonB_C"/>
    <property type="match status" value="1"/>
</dbReference>
<dbReference type="GO" id="GO:0055085">
    <property type="term" value="P:transmembrane transport"/>
    <property type="evidence" value="ECO:0007669"/>
    <property type="project" value="InterPro"/>
</dbReference>
<evidence type="ECO:0000313" key="5">
    <source>
        <dbReference type="Proteomes" id="UP000321578"/>
    </source>
</evidence>
<keyword evidence="2" id="KW-0812">Transmembrane</keyword>
<dbReference type="RefSeq" id="WP_147087307.1">
    <property type="nucleotide sequence ID" value="NZ_VORM01000016.1"/>
</dbReference>
<dbReference type="OrthoDB" id="1522859at2"/>
<feature type="transmembrane region" description="Helical" evidence="2">
    <location>
        <begin position="33"/>
        <end position="51"/>
    </location>
</feature>
<feature type="domain" description="TonB C-terminal" evidence="3">
    <location>
        <begin position="197"/>
        <end position="264"/>
    </location>
</feature>